<dbReference type="CDD" id="cd00093">
    <property type="entry name" value="HTH_XRE"/>
    <property type="match status" value="1"/>
</dbReference>
<dbReference type="PROSITE" id="PS50943">
    <property type="entry name" value="HTH_CROC1"/>
    <property type="match status" value="1"/>
</dbReference>
<sequence>MGTAYGDWLREQRAAAGLTQEQLAEQAIMSRTHIAHIEAGRRVPSKEDARRLDQVLNTGGALSNFRPGNDRRPVAAHFEAALELEQQASMIREFALSFVPGFLQTEAYADAVLRDASFPPLVKEERAKAVATRLDRGRILEDPRSPMVWALLDEMVLRRPIGGPEVMAHQIIYLVRLVEDERIRLHVVPLSHGGHPLLGSMVTLMWFEDQPPVAYEEGAFAGTVHDEPNLVQRIQAAYALVLGEALPQKESLDLMRSIAEEYGHHD</sequence>
<reference evidence="3 5" key="2">
    <citation type="submission" date="2021-03" db="EMBL/GenBank/DDBJ databases">
        <title>Genomic Encyclopedia of Type Strains, Phase IV (KMG-IV): sequencing the most valuable type-strain genomes for metagenomic binning, comparative biology and taxonomic classification.</title>
        <authorList>
            <person name="Goeker M."/>
        </authorList>
    </citation>
    <scope>NUCLEOTIDE SEQUENCE [LARGE SCALE GENOMIC DNA]</scope>
    <source>
        <strain evidence="3 5">DSM 40499</strain>
    </source>
</reference>
<feature type="domain" description="HTH cro/C1-type" evidence="1">
    <location>
        <begin position="9"/>
        <end position="62"/>
    </location>
</feature>
<dbReference type="SUPFAM" id="SSF47413">
    <property type="entry name" value="lambda repressor-like DNA-binding domains"/>
    <property type="match status" value="1"/>
</dbReference>
<dbReference type="Gene3D" id="1.10.260.40">
    <property type="entry name" value="lambda repressor-like DNA-binding domains"/>
    <property type="match status" value="1"/>
</dbReference>
<dbReference type="STRING" id="68214.AVL59_06030"/>
<proteinExistence type="predicted"/>
<dbReference type="InterPro" id="IPR010982">
    <property type="entry name" value="Lambda_DNA-bd_dom_sf"/>
</dbReference>
<protein>
    <submittedName>
        <fullName evidence="2 3">Transcriptional regulator</fullName>
    </submittedName>
</protein>
<reference evidence="2 4" key="1">
    <citation type="submission" date="2016-06" db="EMBL/GenBank/DDBJ databases">
        <title>Complete genome sequence of Streptomyces griseochromogenes ATCC 14511, the Blasticidin S producer.</title>
        <authorList>
            <person name="Wu L."/>
        </authorList>
    </citation>
    <scope>NUCLEOTIDE SEQUENCE [LARGE SCALE GENOMIC DNA]</scope>
    <source>
        <strain evidence="2 4">ATCC 14511</strain>
    </source>
</reference>
<dbReference type="KEGG" id="sgs:AVL59_06030"/>
<dbReference type="Proteomes" id="UP001519309">
    <property type="component" value="Unassembled WGS sequence"/>
</dbReference>
<dbReference type="InterPro" id="IPR043917">
    <property type="entry name" value="DUF5753"/>
</dbReference>
<dbReference type="Proteomes" id="UP000092659">
    <property type="component" value="Chromosome"/>
</dbReference>
<gene>
    <name evidence="2" type="ORF">AVL59_06030</name>
    <name evidence="3" type="ORF">J2Z21_002182</name>
</gene>
<dbReference type="SMART" id="SM00530">
    <property type="entry name" value="HTH_XRE"/>
    <property type="match status" value="1"/>
</dbReference>
<dbReference type="GO" id="GO:0003677">
    <property type="term" value="F:DNA binding"/>
    <property type="evidence" value="ECO:0007669"/>
    <property type="project" value="InterPro"/>
</dbReference>
<evidence type="ECO:0000313" key="2">
    <source>
        <dbReference type="EMBL" id="ANP49204.1"/>
    </source>
</evidence>
<name>A0A1B1ARL9_9ACTN</name>
<evidence type="ECO:0000259" key="1">
    <source>
        <dbReference type="PROSITE" id="PS50943"/>
    </source>
</evidence>
<dbReference type="EMBL" id="JAGGLP010000004">
    <property type="protein sequence ID" value="MBP2049251.1"/>
    <property type="molecule type" value="Genomic_DNA"/>
</dbReference>
<dbReference type="AlphaFoldDB" id="A0A1B1ARL9"/>
<organism evidence="2 4">
    <name type="scientific">Streptomyces griseochromogenes</name>
    <dbReference type="NCBI Taxonomy" id="68214"/>
    <lineage>
        <taxon>Bacteria</taxon>
        <taxon>Bacillati</taxon>
        <taxon>Actinomycetota</taxon>
        <taxon>Actinomycetes</taxon>
        <taxon>Kitasatosporales</taxon>
        <taxon>Streptomycetaceae</taxon>
        <taxon>Streptomyces</taxon>
    </lineage>
</organism>
<evidence type="ECO:0000313" key="4">
    <source>
        <dbReference type="Proteomes" id="UP000092659"/>
    </source>
</evidence>
<dbReference type="RefSeq" id="WP_067300152.1">
    <property type="nucleotide sequence ID" value="NZ_CP016279.1"/>
</dbReference>
<evidence type="ECO:0000313" key="5">
    <source>
        <dbReference type="Proteomes" id="UP001519309"/>
    </source>
</evidence>
<dbReference type="EMBL" id="CP016279">
    <property type="protein sequence ID" value="ANP49204.1"/>
    <property type="molecule type" value="Genomic_DNA"/>
</dbReference>
<keyword evidence="5" id="KW-1185">Reference proteome</keyword>
<dbReference type="Pfam" id="PF19054">
    <property type="entry name" value="DUF5753"/>
    <property type="match status" value="1"/>
</dbReference>
<evidence type="ECO:0000313" key="3">
    <source>
        <dbReference type="EMBL" id="MBP2049251.1"/>
    </source>
</evidence>
<dbReference type="OrthoDB" id="2897536at2"/>
<dbReference type="InterPro" id="IPR001387">
    <property type="entry name" value="Cro/C1-type_HTH"/>
</dbReference>
<accession>A0A1B1ARL9</accession>
<dbReference type="Pfam" id="PF13560">
    <property type="entry name" value="HTH_31"/>
    <property type="match status" value="1"/>
</dbReference>